<dbReference type="Proteomes" id="UP000663829">
    <property type="component" value="Unassembled WGS sequence"/>
</dbReference>
<proteinExistence type="predicted"/>
<comment type="caution">
    <text evidence="1">The sequence shown here is derived from an EMBL/GenBank/DDBJ whole genome shotgun (WGS) entry which is preliminary data.</text>
</comment>
<evidence type="ECO:0000313" key="1">
    <source>
        <dbReference type="EMBL" id="CAF1502175.1"/>
    </source>
</evidence>
<accession>A0A815THP9</accession>
<reference evidence="1" key="1">
    <citation type="submission" date="2021-02" db="EMBL/GenBank/DDBJ databases">
        <authorList>
            <person name="Nowell W R."/>
        </authorList>
    </citation>
    <scope>NUCLEOTIDE SEQUENCE</scope>
</reference>
<gene>
    <name evidence="1" type="ORF">GPM918_LOCUS36732</name>
    <name evidence="2" type="ORF">SRO942_LOCUS37479</name>
</gene>
<evidence type="ECO:0000313" key="2">
    <source>
        <dbReference type="EMBL" id="CAF4363729.1"/>
    </source>
</evidence>
<evidence type="ECO:0000313" key="3">
    <source>
        <dbReference type="Proteomes" id="UP000663829"/>
    </source>
</evidence>
<dbReference type="OrthoDB" id="116498at2759"/>
<name>A0A815THP9_9BILA</name>
<dbReference type="EMBL" id="CAJNOQ010022519">
    <property type="protein sequence ID" value="CAF1502175.1"/>
    <property type="molecule type" value="Genomic_DNA"/>
</dbReference>
<dbReference type="AlphaFoldDB" id="A0A815THP9"/>
<dbReference type="EMBL" id="CAJOBC010088038">
    <property type="protein sequence ID" value="CAF4363729.1"/>
    <property type="molecule type" value="Genomic_DNA"/>
</dbReference>
<sequence length="171" mass="19215">MLYDWSLTSINTPLALQIEFNDDSEARACEIAVYALSFDPEVRVKFIVLFLITSSGIKKQQYFDSSPICSSGDKLYDVFVPYCEAIDINHIFICMTTRQLLSTCKYSSTIVIGFDPHFHPLGLRLISTDETADTFKTFRVVNVIQQPYDNTHVTADGAAGITSAMCELLQF</sequence>
<feature type="non-terminal residue" evidence="1">
    <location>
        <position position="1"/>
    </location>
</feature>
<protein>
    <submittedName>
        <fullName evidence="1">Uncharacterized protein</fullName>
    </submittedName>
</protein>
<organism evidence="1 3">
    <name type="scientific">Didymodactylos carnosus</name>
    <dbReference type="NCBI Taxonomy" id="1234261"/>
    <lineage>
        <taxon>Eukaryota</taxon>
        <taxon>Metazoa</taxon>
        <taxon>Spiralia</taxon>
        <taxon>Gnathifera</taxon>
        <taxon>Rotifera</taxon>
        <taxon>Eurotatoria</taxon>
        <taxon>Bdelloidea</taxon>
        <taxon>Philodinida</taxon>
        <taxon>Philodinidae</taxon>
        <taxon>Didymodactylos</taxon>
    </lineage>
</organism>
<dbReference type="Proteomes" id="UP000681722">
    <property type="component" value="Unassembled WGS sequence"/>
</dbReference>
<keyword evidence="3" id="KW-1185">Reference proteome</keyword>